<evidence type="ECO:0000313" key="2">
    <source>
        <dbReference type="Proteomes" id="UP001589896"/>
    </source>
</evidence>
<evidence type="ECO:0000313" key="1">
    <source>
        <dbReference type="EMBL" id="MFC0678064.1"/>
    </source>
</evidence>
<protein>
    <submittedName>
        <fullName evidence="1">Uncharacterized protein</fullName>
    </submittedName>
</protein>
<dbReference type="RefSeq" id="WP_386667591.1">
    <property type="nucleotide sequence ID" value="NZ_JBHLTG010000002.1"/>
</dbReference>
<name>A0ABV6RM57_9GAMM</name>
<sequence>MGQIYDSVHRLQADPLQTDLARGFTAEIADPAWLLGRQWQLGEHKGEDASSPVRVSYSSRRVPIDPLAGQPALDPQTAPAEAIVESEPGDWWTPGRRILAGRAVEAAAQAAGAPLPDEEVLRLRALPVPYGVLDGSGYDGQALWGERQRLQLDLSWFGSSRPPASEPADLWDPAELSYSAVFTADGVSLTLNRHDGGDLDWYSVDADGGLDPGLAGTEQSLYPGRVRYPGAPLPRWWQIEDAKVDIGGYPPDRAHFSTLLLIDLIVNQSDDWFSFPVDALAGHIVTLDTVVVHDSFGEDWTLAPPADWSMFATDGLERNALVVWAVASTPLVGPIIDEVVIGIDEDANLVWAVEQRLRGRSVVDDDDPPAEPPAVLDASGRPGFAYRPMSRVPTHWHPYTLEEVDHRRRFVQGRAADLSGPTAVLMPEAESDLLIDPASGGMHPTHQLEPAAIPQDGVRVERRRILARATDGSPVLWTQRRRQPMLTPPALRLVFDAMEPVQPS</sequence>
<accession>A0ABV6RM57</accession>
<comment type="caution">
    <text evidence="1">The sequence shown here is derived from an EMBL/GenBank/DDBJ whole genome shotgun (WGS) entry which is preliminary data.</text>
</comment>
<dbReference type="EMBL" id="JBHLTG010000002">
    <property type="protein sequence ID" value="MFC0678064.1"/>
    <property type="molecule type" value="Genomic_DNA"/>
</dbReference>
<reference evidence="1 2" key="1">
    <citation type="submission" date="2024-09" db="EMBL/GenBank/DDBJ databases">
        <authorList>
            <person name="Sun Q."/>
            <person name="Mori K."/>
        </authorList>
    </citation>
    <scope>NUCLEOTIDE SEQUENCE [LARGE SCALE GENOMIC DNA]</scope>
    <source>
        <strain evidence="1 2">KCTC 23076</strain>
    </source>
</reference>
<keyword evidence="2" id="KW-1185">Reference proteome</keyword>
<dbReference type="Proteomes" id="UP001589896">
    <property type="component" value="Unassembled WGS sequence"/>
</dbReference>
<proteinExistence type="predicted"/>
<gene>
    <name evidence="1" type="ORF">ACFFGH_09435</name>
</gene>
<organism evidence="1 2">
    <name type="scientific">Lysobacter korlensis</name>
    <dbReference type="NCBI Taxonomy" id="553636"/>
    <lineage>
        <taxon>Bacteria</taxon>
        <taxon>Pseudomonadati</taxon>
        <taxon>Pseudomonadota</taxon>
        <taxon>Gammaproteobacteria</taxon>
        <taxon>Lysobacterales</taxon>
        <taxon>Lysobacteraceae</taxon>
        <taxon>Lysobacter</taxon>
    </lineage>
</organism>